<dbReference type="EMBL" id="JALBCA010000020">
    <property type="protein sequence ID" value="KAI2390028.1"/>
    <property type="molecule type" value="Genomic_DNA"/>
</dbReference>
<evidence type="ECO:0000313" key="1">
    <source>
        <dbReference type="EMBL" id="KAI2390028.1"/>
    </source>
</evidence>
<reference evidence="1" key="1">
    <citation type="journal article" date="2022" name="bioRxiv">
        <title>Population genetic analysis of Ophidiomyces ophidiicola, the causative agent of snake fungal disease, indicates recent introductions to the USA.</title>
        <authorList>
            <person name="Ladner J.T."/>
            <person name="Palmer J.M."/>
            <person name="Ettinger C.L."/>
            <person name="Stajich J.E."/>
            <person name="Farrell T.M."/>
            <person name="Glorioso B.M."/>
            <person name="Lawson B."/>
            <person name="Price S.J."/>
            <person name="Stengle A.G."/>
            <person name="Grear D.A."/>
            <person name="Lorch J.M."/>
        </authorList>
    </citation>
    <scope>NUCLEOTIDE SEQUENCE</scope>
    <source>
        <strain evidence="1">NWHC 24266-5</strain>
    </source>
</reference>
<gene>
    <name evidence="1" type="ORF">LOY88_001836</name>
</gene>
<sequence length="498" mass="53070">MAESSLSASLPDGICSQDARDTQLSTTLLSASAQSGTRNYGTNTNSHINSHLSPEPHTVAQVLPPNTLRNSPSLATIASTSHSTWRQRILRSWLLGKGMVMVMLAQFFGASMNVMTRLLELDGPHGKGMHPFEILFTRMLTTTICSALYMWYRRVPQPFGASSVRGLLILRGTSGFIGVSGLYYSLGYLPLSEATVLTFLAPILSCYICSLVIPNETFTRKQQLAGVISLFGVVLIARPGSLLANPPLDGPFSHQTLTGTSSSIITTLEKGTAEPNPDPKEHLFAIGLALIGVCGATSAYTAIRKIGQRAHPLVSVNYFSSLTTIMSALALLVLPSVSFRFPANLTEIALLGGLGVCGFFLQFLLTAGLSYVPPPCVRAASGDGRGDKDGSHGSRATNMVYTQMLFALFYDLAVFNSTPSAWSWAGSGIILASAIYVAIAKDGAKSRASTKGKEAIENGNSANTPFYDGDLESGRKADFGNNSYQEEERSGLLNGTNA</sequence>
<organism evidence="1">
    <name type="scientific">Ophidiomyces ophidiicola</name>
    <dbReference type="NCBI Taxonomy" id="1387563"/>
    <lineage>
        <taxon>Eukaryota</taxon>
        <taxon>Fungi</taxon>
        <taxon>Dikarya</taxon>
        <taxon>Ascomycota</taxon>
        <taxon>Pezizomycotina</taxon>
        <taxon>Eurotiomycetes</taxon>
        <taxon>Eurotiomycetidae</taxon>
        <taxon>Onygenales</taxon>
        <taxon>Onygenaceae</taxon>
        <taxon>Ophidiomyces</taxon>
    </lineage>
</organism>
<accession>A0ACB8V1X2</accession>
<protein>
    <submittedName>
        <fullName evidence="1">Uncharacterized protein</fullName>
    </submittedName>
</protein>
<proteinExistence type="predicted"/>
<name>A0ACB8V1X2_9EURO</name>
<comment type="caution">
    <text evidence="1">The sequence shown here is derived from an EMBL/GenBank/DDBJ whole genome shotgun (WGS) entry which is preliminary data.</text>
</comment>